<gene>
    <name evidence="7" type="ORF">D0435_03390</name>
</gene>
<feature type="transmembrane region" description="Helical" evidence="6">
    <location>
        <begin position="513"/>
        <end position="530"/>
    </location>
</feature>
<feature type="transmembrane region" description="Helical" evidence="6">
    <location>
        <begin position="343"/>
        <end position="369"/>
    </location>
</feature>
<feature type="transmembrane region" description="Helical" evidence="6">
    <location>
        <begin position="98"/>
        <end position="118"/>
    </location>
</feature>
<feature type="transmembrane region" description="Helical" evidence="6">
    <location>
        <begin position="39"/>
        <end position="56"/>
    </location>
</feature>
<feature type="transmembrane region" description="Helical" evidence="6">
    <location>
        <begin position="476"/>
        <end position="501"/>
    </location>
</feature>
<evidence type="ECO:0000256" key="2">
    <source>
        <dbReference type="ARBA" id="ARBA00022448"/>
    </source>
</evidence>
<sequence length="540" mass="56825">MPKVKEPAVFVVAIIVAILGCIVGLQVQIHTGTTPDTSIVGAIFAILIAQIPLRWLKPFKNIHRQNLVQTTISGATFASANCMFLTMGIPVIMGWPQLMVPMLIGATLATIVDATILYKSFGSPMFPAEGAWPPGIAVAESIYAMADKGKRALLLLVGSAAGWIGAMIGIPMDLVGVVWVGSLVAMGAFGVGALLKGILSTNEFSLTFAGHTGTFATDIFGSDFSFADSVSLSYLGHGAMIGAGIISLLQCARILFKKEENGTSAASRFGTSLSDMKNALSKGFIAYIVIAIGLAIATGLYYEMGIVKLIAWVIFAAVAALVSELIVGVSAMHSGWFPGFATALLFLIIGMMIGFPTLPLAILAGFTAATGPAFSDMGNDLKAGWILRGKGADMELEKVGRKQQYYAELLGFGVAFVMVAIFAKGYFNQGMFAPINFVYQSTIEAGSTVEVMKWLAIWAIPGALIQLLGGNHQAGILFATGFLVGWTEAGVVILIAISIRAIVIHKNPERDSIFAILGAGALVGSALRDFSTSMLGLFKK</sequence>
<reference evidence="7 8" key="1">
    <citation type="submission" date="2018-08" db="EMBL/GenBank/DDBJ databases">
        <title>Murine metabolic-syndrome-specific gut microbial biobank.</title>
        <authorList>
            <person name="Liu C."/>
        </authorList>
    </citation>
    <scope>NUCLEOTIDE SEQUENCE [LARGE SCALE GENOMIC DNA]</scope>
    <source>
        <strain evidence="7 8">28</strain>
    </source>
</reference>
<dbReference type="GO" id="GO:0035673">
    <property type="term" value="F:oligopeptide transmembrane transporter activity"/>
    <property type="evidence" value="ECO:0007669"/>
    <property type="project" value="InterPro"/>
</dbReference>
<feature type="transmembrane region" description="Helical" evidence="6">
    <location>
        <begin position="152"/>
        <end position="170"/>
    </location>
</feature>
<feature type="transmembrane region" description="Helical" evidence="6">
    <location>
        <begin position="176"/>
        <end position="195"/>
    </location>
</feature>
<keyword evidence="2" id="KW-0813">Transport</keyword>
<dbReference type="InterPro" id="IPR004813">
    <property type="entry name" value="OPT"/>
</dbReference>
<feature type="transmembrane region" description="Helical" evidence="6">
    <location>
        <begin position="284"/>
        <end position="302"/>
    </location>
</feature>
<feature type="transmembrane region" description="Helical" evidence="6">
    <location>
        <begin position="234"/>
        <end position="256"/>
    </location>
</feature>
<proteinExistence type="predicted"/>
<dbReference type="Pfam" id="PF03169">
    <property type="entry name" value="OPT"/>
    <property type="match status" value="1"/>
</dbReference>
<comment type="caution">
    <text evidence="7">The sequence shown here is derived from an EMBL/GenBank/DDBJ whole genome shotgun (WGS) entry which is preliminary data.</text>
</comment>
<dbReference type="AlphaFoldDB" id="A0A845QKW0"/>
<evidence type="ECO:0000256" key="6">
    <source>
        <dbReference type="SAM" id="Phobius"/>
    </source>
</evidence>
<evidence type="ECO:0000256" key="5">
    <source>
        <dbReference type="ARBA" id="ARBA00023136"/>
    </source>
</evidence>
<organism evidence="7 8">
    <name type="scientific">Anaerotruncus colihominis</name>
    <dbReference type="NCBI Taxonomy" id="169435"/>
    <lineage>
        <taxon>Bacteria</taxon>
        <taxon>Bacillati</taxon>
        <taxon>Bacillota</taxon>
        <taxon>Clostridia</taxon>
        <taxon>Eubacteriales</taxon>
        <taxon>Oscillospiraceae</taxon>
        <taxon>Anaerotruncus</taxon>
    </lineage>
</organism>
<evidence type="ECO:0000256" key="1">
    <source>
        <dbReference type="ARBA" id="ARBA00004141"/>
    </source>
</evidence>
<dbReference type="GO" id="GO:0016020">
    <property type="term" value="C:membrane"/>
    <property type="evidence" value="ECO:0007669"/>
    <property type="project" value="UniProtKB-SubCell"/>
</dbReference>
<dbReference type="PROSITE" id="PS51257">
    <property type="entry name" value="PROKAR_LIPOPROTEIN"/>
    <property type="match status" value="1"/>
</dbReference>
<dbReference type="EMBL" id="QXWK01000004">
    <property type="protein sequence ID" value="NBH60718.1"/>
    <property type="molecule type" value="Genomic_DNA"/>
</dbReference>
<keyword evidence="5 6" id="KW-0472">Membrane</keyword>
<evidence type="ECO:0000313" key="7">
    <source>
        <dbReference type="EMBL" id="NBH60718.1"/>
    </source>
</evidence>
<accession>A0A845QKW0</accession>
<evidence type="ECO:0000256" key="4">
    <source>
        <dbReference type="ARBA" id="ARBA00022989"/>
    </source>
</evidence>
<keyword evidence="3 6" id="KW-0812">Transmembrane</keyword>
<feature type="transmembrane region" description="Helical" evidence="6">
    <location>
        <begin position="309"/>
        <end position="331"/>
    </location>
</feature>
<feature type="transmembrane region" description="Helical" evidence="6">
    <location>
        <begin position="405"/>
        <end position="427"/>
    </location>
</feature>
<protein>
    <submittedName>
        <fullName evidence="7">OPT family oligopeptide transporter</fullName>
    </submittedName>
</protein>
<evidence type="ECO:0000313" key="8">
    <source>
        <dbReference type="Proteomes" id="UP000446866"/>
    </source>
</evidence>
<feature type="transmembrane region" description="Helical" evidence="6">
    <location>
        <begin position="7"/>
        <end position="27"/>
    </location>
</feature>
<comment type="subcellular location">
    <subcellularLocation>
        <location evidence="1">Membrane</location>
        <topology evidence="1">Multi-pass membrane protein</topology>
    </subcellularLocation>
</comment>
<keyword evidence="8" id="KW-1185">Reference proteome</keyword>
<name>A0A845QKW0_9FIRM</name>
<feature type="transmembrane region" description="Helical" evidence="6">
    <location>
        <begin position="68"/>
        <end position="92"/>
    </location>
</feature>
<dbReference type="Proteomes" id="UP000446866">
    <property type="component" value="Unassembled WGS sequence"/>
</dbReference>
<keyword evidence="4 6" id="KW-1133">Transmembrane helix</keyword>
<evidence type="ECO:0000256" key="3">
    <source>
        <dbReference type="ARBA" id="ARBA00022692"/>
    </source>
</evidence>